<accession>A0ABV0ARI0</accession>
<dbReference type="RefSeq" id="WP_346227828.1">
    <property type="nucleotide sequence ID" value="NZ_JBDJAW010000018.1"/>
</dbReference>
<gene>
    <name evidence="2" type="ORF">AAH991_22375</name>
</gene>
<evidence type="ECO:0000313" key="3">
    <source>
        <dbReference type="Proteomes" id="UP001447516"/>
    </source>
</evidence>
<keyword evidence="3" id="KW-1185">Reference proteome</keyword>
<feature type="compositionally biased region" description="Pro residues" evidence="1">
    <location>
        <begin position="56"/>
        <end position="72"/>
    </location>
</feature>
<organism evidence="2 3">
    <name type="scientific">Microbispora maris</name>
    <dbReference type="NCBI Taxonomy" id="3144104"/>
    <lineage>
        <taxon>Bacteria</taxon>
        <taxon>Bacillati</taxon>
        <taxon>Actinomycetota</taxon>
        <taxon>Actinomycetes</taxon>
        <taxon>Streptosporangiales</taxon>
        <taxon>Streptosporangiaceae</taxon>
        <taxon>Microbispora</taxon>
    </lineage>
</organism>
<comment type="caution">
    <text evidence="2">The sequence shown here is derived from an EMBL/GenBank/DDBJ whole genome shotgun (WGS) entry which is preliminary data.</text>
</comment>
<sequence>MFRRSSEGWQYAIYSGLPRTMVTIGSEPSSTLQVVRHDPSGNLSEPSEPLTVPGVPSSPPPSSPPPSSPPPTATCAVAYDAWNWKSGFTTRIVAKNTV</sequence>
<dbReference type="EMBL" id="JBDJAW010000018">
    <property type="protein sequence ID" value="MEN3537877.1"/>
    <property type="molecule type" value="Genomic_DNA"/>
</dbReference>
<reference evidence="2 3" key="1">
    <citation type="submission" date="2024-05" db="EMBL/GenBank/DDBJ databases">
        <title>Microbispora sp.ZYX-F-249.</title>
        <authorList>
            <person name="Xie H."/>
        </authorList>
    </citation>
    <scope>NUCLEOTIDE SEQUENCE [LARGE SCALE GENOMIC DNA]</scope>
    <source>
        <strain evidence="2 3">ZYX-F-249</strain>
    </source>
</reference>
<feature type="region of interest" description="Disordered" evidence="1">
    <location>
        <begin position="32"/>
        <end position="72"/>
    </location>
</feature>
<evidence type="ECO:0000313" key="2">
    <source>
        <dbReference type="EMBL" id="MEN3537877.1"/>
    </source>
</evidence>
<proteinExistence type="predicted"/>
<protein>
    <submittedName>
        <fullName evidence="2">Uncharacterized protein</fullName>
    </submittedName>
</protein>
<dbReference type="Proteomes" id="UP001447516">
    <property type="component" value="Unassembled WGS sequence"/>
</dbReference>
<evidence type="ECO:0000256" key="1">
    <source>
        <dbReference type="SAM" id="MobiDB-lite"/>
    </source>
</evidence>
<name>A0ABV0ARI0_9ACTN</name>